<feature type="transmembrane region" description="Helical" evidence="12">
    <location>
        <begin position="319"/>
        <end position="336"/>
    </location>
</feature>
<reference evidence="13" key="1">
    <citation type="submission" date="2021-12" db="EMBL/GenBank/DDBJ databases">
        <authorList>
            <person name="King R."/>
        </authorList>
    </citation>
    <scope>NUCLEOTIDE SEQUENCE</scope>
</reference>
<evidence type="ECO:0000256" key="11">
    <source>
        <dbReference type="SAM" id="MobiDB-lite"/>
    </source>
</evidence>
<keyword evidence="14" id="KW-1185">Reference proteome</keyword>
<accession>A0A9P0BEF0</accession>
<feature type="compositionally biased region" description="Basic and acidic residues" evidence="11">
    <location>
        <begin position="49"/>
        <end position="60"/>
    </location>
</feature>
<dbReference type="Pfam" id="PF15383">
    <property type="entry name" value="TMEM237"/>
    <property type="match status" value="1"/>
</dbReference>
<name>A0A9P0BEF0_BRAAE</name>
<sequence>MSSKLPRSPRTRREKQQDYVRQETVAQVHKSTKSNTSSEYDYANSEDNGEFKHEENENIELHTPSVISVDGESQINSKILSLIESEIKRDNNSTKKSHFTDSRPQSLSFYEDEKIPEELSGNLELLSPEERKHFKKRKEYMQLDDERNLYNSITDMYNARETEEVAKKHKYRKKRHPETEMGMGNSTEMMIPKERPKRKKKRRETSPANGKRKHKKRDDDYDLRNDVTIALEDLQDDVFDSNLDELHVKPEKVRKSPRKSDKLYIQRKNKFEYISRSPNGNLINNKDCEEGSNQKELLTYHPLEIAIAFQSWWIRLSNICHGLLGGLALSHWLYLICNLNAEDNVFLMHYALYSDIFAALFYGLCVVCIISVLDRIDIEEMDSSNIGLLKNKNAVVFIIYVVCLILHLSASTLDDKIGYLALNETSANITLSEIRTWNHLSLWRAIFAFVAWVFLGMVPSDDMLYTNLRSMEKYIPD</sequence>
<evidence type="ECO:0000313" key="13">
    <source>
        <dbReference type="EMBL" id="CAH0560271.1"/>
    </source>
</evidence>
<keyword evidence="8 12" id="KW-0472">Membrane</keyword>
<evidence type="ECO:0000256" key="4">
    <source>
        <dbReference type="ARBA" id="ARBA00022692"/>
    </source>
</evidence>
<evidence type="ECO:0000256" key="5">
    <source>
        <dbReference type="ARBA" id="ARBA00022794"/>
    </source>
</evidence>
<gene>
    <name evidence="13" type="ORF">MELIAE_LOCUS10051</name>
</gene>
<evidence type="ECO:0000256" key="3">
    <source>
        <dbReference type="ARBA" id="ARBA00008783"/>
    </source>
</evidence>
<comment type="subcellular location">
    <subcellularLocation>
        <location evidence="1">Cell projection</location>
        <location evidence="1">Cilium</location>
    </subcellularLocation>
    <subcellularLocation>
        <location evidence="2">Membrane</location>
        <topology evidence="2">Multi-pass membrane protein</topology>
    </subcellularLocation>
</comment>
<dbReference type="OrthoDB" id="550113at2759"/>
<dbReference type="GO" id="GO:0035869">
    <property type="term" value="C:ciliary transition zone"/>
    <property type="evidence" value="ECO:0007669"/>
    <property type="project" value="TreeGrafter"/>
</dbReference>
<organism evidence="13 14">
    <name type="scientific">Brassicogethes aeneus</name>
    <name type="common">Rape pollen beetle</name>
    <name type="synonym">Meligethes aeneus</name>
    <dbReference type="NCBI Taxonomy" id="1431903"/>
    <lineage>
        <taxon>Eukaryota</taxon>
        <taxon>Metazoa</taxon>
        <taxon>Ecdysozoa</taxon>
        <taxon>Arthropoda</taxon>
        <taxon>Hexapoda</taxon>
        <taxon>Insecta</taxon>
        <taxon>Pterygota</taxon>
        <taxon>Neoptera</taxon>
        <taxon>Endopterygota</taxon>
        <taxon>Coleoptera</taxon>
        <taxon>Polyphaga</taxon>
        <taxon>Cucujiformia</taxon>
        <taxon>Nitidulidae</taxon>
        <taxon>Meligethinae</taxon>
        <taxon>Brassicogethes</taxon>
    </lineage>
</organism>
<dbReference type="PANTHER" id="PTHR28388:SF1">
    <property type="entry name" value="TRANSMEMBRANE PROTEIN 237"/>
    <property type="match status" value="1"/>
</dbReference>
<dbReference type="GO" id="GO:0016020">
    <property type="term" value="C:membrane"/>
    <property type="evidence" value="ECO:0007669"/>
    <property type="project" value="UniProtKB-SubCell"/>
</dbReference>
<dbReference type="AlphaFoldDB" id="A0A9P0BEF0"/>
<feature type="transmembrane region" description="Helical" evidence="12">
    <location>
        <begin position="441"/>
        <end position="459"/>
    </location>
</feature>
<keyword evidence="6 12" id="KW-1133">Transmembrane helix</keyword>
<dbReference type="GO" id="GO:0060271">
    <property type="term" value="P:cilium assembly"/>
    <property type="evidence" value="ECO:0007669"/>
    <property type="project" value="TreeGrafter"/>
</dbReference>
<feature type="compositionally biased region" description="Basic residues" evidence="11">
    <location>
        <begin position="167"/>
        <end position="176"/>
    </location>
</feature>
<keyword evidence="4 12" id="KW-0812">Transmembrane</keyword>
<feature type="transmembrane region" description="Helical" evidence="12">
    <location>
        <begin position="356"/>
        <end position="373"/>
    </location>
</feature>
<protein>
    <submittedName>
        <fullName evidence="13">Uncharacterized protein</fullName>
    </submittedName>
</protein>
<feature type="region of interest" description="Disordered" evidence="11">
    <location>
        <begin position="164"/>
        <end position="219"/>
    </location>
</feature>
<dbReference type="PANTHER" id="PTHR28388">
    <property type="entry name" value="TRANSMEMBRANE PROTEIN 237"/>
    <property type="match status" value="1"/>
</dbReference>
<evidence type="ECO:0000313" key="14">
    <source>
        <dbReference type="Proteomes" id="UP001154078"/>
    </source>
</evidence>
<proteinExistence type="inferred from homology"/>
<evidence type="ECO:0000256" key="9">
    <source>
        <dbReference type="ARBA" id="ARBA00023273"/>
    </source>
</evidence>
<evidence type="ECO:0000256" key="2">
    <source>
        <dbReference type="ARBA" id="ARBA00004141"/>
    </source>
</evidence>
<evidence type="ECO:0000256" key="8">
    <source>
        <dbReference type="ARBA" id="ARBA00023136"/>
    </source>
</evidence>
<evidence type="ECO:0000256" key="1">
    <source>
        <dbReference type="ARBA" id="ARBA00004138"/>
    </source>
</evidence>
<comment type="function">
    <text evidence="10">Component of the transition zone in primary cilia. Required for ciliogenesis.</text>
</comment>
<keyword evidence="5" id="KW-0970">Cilium biogenesis/degradation</keyword>
<keyword evidence="7" id="KW-0969">Cilium</keyword>
<feature type="region of interest" description="Disordered" evidence="11">
    <location>
        <begin position="1"/>
        <end position="65"/>
    </location>
</feature>
<feature type="transmembrane region" description="Helical" evidence="12">
    <location>
        <begin position="394"/>
        <end position="413"/>
    </location>
</feature>
<dbReference type="EMBL" id="OV121138">
    <property type="protein sequence ID" value="CAH0560271.1"/>
    <property type="molecule type" value="Genomic_DNA"/>
</dbReference>
<evidence type="ECO:0000256" key="10">
    <source>
        <dbReference type="ARBA" id="ARBA00025631"/>
    </source>
</evidence>
<comment type="similarity">
    <text evidence="3">Belongs to the TMEM237 family.</text>
</comment>
<keyword evidence="9" id="KW-0966">Cell projection</keyword>
<evidence type="ECO:0000256" key="7">
    <source>
        <dbReference type="ARBA" id="ARBA00023069"/>
    </source>
</evidence>
<evidence type="ECO:0000256" key="6">
    <source>
        <dbReference type="ARBA" id="ARBA00022989"/>
    </source>
</evidence>
<dbReference type="InterPro" id="IPR029409">
    <property type="entry name" value="TMEM237"/>
</dbReference>
<dbReference type="Proteomes" id="UP001154078">
    <property type="component" value="Chromosome 7"/>
</dbReference>
<evidence type="ECO:0000256" key="12">
    <source>
        <dbReference type="SAM" id="Phobius"/>
    </source>
</evidence>